<evidence type="ECO:0000256" key="3">
    <source>
        <dbReference type="ARBA" id="ARBA00022670"/>
    </source>
</evidence>
<dbReference type="PROSITE" id="PS00631">
    <property type="entry name" value="CYTOSOL_AP"/>
    <property type="match status" value="1"/>
</dbReference>
<dbReference type="AlphaFoldDB" id="A0A8S1MGH5"/>
<dbReference type="InterPro" id="IPR011356">
    <property type="entry name" value="Leucine_aapep/pepB"/>
</dbReference>
<dbReference type="Proteomes" id="UP000688137">
    <property type="component" value="Unassembled WGS sequence"/>
</dbReference>
<organism evidence="6 7">
    <name type="scientific">Paramecium primaurelia</name>
    <dbReference type="NCBI Taxonomy" id="5886"/>
    <lineage>
        <taxon>Eukaryota</taxon>
        <taxon>Sar</taxon>
        <taxon>Alveolata</taxon>
        <taxon>Ciliophora</taxon>
        <taxon>Intramacronucleata</taxon>
        <taxon>Oligohymenophorea</taxon>
        <taxon>Peniculida</taxon>
        <taxon>Parameciidae</taxon>
        <taxon>Paramecium</taxon>
    </lineage>
</organism>
<keyword evidence="2" id="KW-0031">Aminopeptidase</keyword>
<evidence type="ECO:0000256" key="1">
    <source>
        <dbReference type="ARBA" id="ARBA00009528"/>
    </source>
</evidence>
<protein>
    <recommendedName>
        <fullName evidence="5">Cytosol aminopeptidase domain-containing protein</fullName>
    </recommendedName>
</protein>
<sequence length="483" mass="53367">MKVKQLCINSYKPPVQSQNWASSLFLNLYRCNSQQISRHLHRLKVNNVVKGGQSFIFGEEKVGLAVGVKGSCYNAGGEVARKARQYGFGTVVLTQNELNIKETSQVISGLIQANYKYKLLGDVAQEKQQSDENNDQYSYISDLHVQENIFEDSYFQQLVQMAQIKLYARDLANTRQEGTPQYFVDEVKTLFKDNPNVEIQILQGKQLLESQLNLFYAVGQGSIHPPTLINLTYRGNKDSQHLHALVGKGITFDTGGLHLKSYGNMETMHLDKSGACNVLAAFKGAVDMKLKVNVTVTLGMAENAISNTSYKPSNIFKSHKGLTVEINNTDAEGRLVLADCLSWTQATYNPTTILEISTLTGACAAALGENTGGLFSNNDELSQELLEIGKELQEPFWRMPVTDEHKDMMKGQFADLCNIGKSKVCGASKAAAFLFNFVDEKTPFAHLDIAGPMDSKADKGIYPPGATGFGTQVLLKYLVNKQE</sequence>
<comment type="caution">
    <text evidence="6">The sequence shown here is derived from an EMBL/GenBank/DDBJ whole genome shotgun (WGS) entry which is preliminary data.</text>
</comment>
<evidence type="ECO:0000256" key="4">
    <source>
        <dbReference type="ARBA" id="ARBA00022801"/>
    </source>
</evidence>
<proteinExistence type="inferred from homology"/>
<accession>A0A8S1MGH5</accession>
<keyword evidence="3" id="KW-0645">Protease</keyword>
<dbReference type="InterPro" id="IPR000819">
    <property type="entry name" value="Peptidase_M17_C"/>
</dbReference>
<evidence type="ECO:0000259" key="5">
    <source>
        <dbReference type="PROSITE" id="PS00631"/>
    </source>
</evidence>
<dbReference type="GO" id="GO:0030145">
    <property type="term" value="F:manganese ion binding"/>
    <property type="evidence" value="ECO:0007669"/>
    <property type="project" value="InterPro"/>
</dbReference>
<gene>
    <name evidence="6" type="ORF">PPRIM_AZ9-3.1.T0620065</name>
</gene>
<dbReference type="PANTHER" id="PTHR11963:SF23">
    <property type="entry name" value="CYTOSOL AMINOPEPTIDASE"/>
    <property type="match status" value="1"/>
</dbReference>
<keyword evidence="7" id="KW-1185">Reference proteome</keyword>
<name>A0A8S1MGH5_PARPR</name>
<dbReference type="GO" id="GO:0005737">
    <property type="term" value="C:cytoplasm"/>
    <property type="evidence" value="ECO:0007669"/>
    <property type="project" value="InterPro"/>
</dbReference>
<reference evidence="6" key="1">
    <citation type="submission" date="2021-01" db="EMBL/GenBank/DDBJ databases">
        <authorList>
            <consortium name="Genoscope - CEA"/>
            <person name="William W."/>
        </authorList>
    </citation>
    <scope>NUCLEOTIDE SEQUENCE</scope>
</reference>
<dbReference type="GO" id="GO:0006508">
    <property type="term" value="P:proteolysis"/>
    <property type="evidence" value="ECO:0007669"/>
    <property type="project" value="UniProtKB-KW"/>
</dbReference>
<evidence type="ECO:0000313" key="6">
    <source>
        <dbReference type="EMBL" id="CAD8079517.1"/>
    </source>
</evidence>
<dbReference type="OMA" id="DIAGPMD"/>
<keyword evidence="4" id="KW-0378">Hydrolase</keyword>
<dbReference type="GO" id="GO:0070006">
    <property type="term" value="F:metalloaminopeptidase activity"/>
    <property type="evidence" value="ECO:0007669"/>
    <property type="project" value="InterPro"/>
</dbReference>
<evidence type="ECO:0000313" key="7">
    <source>
        <dbReference type="Proteomes" id="UP000688137"/>
    </source>
</evidence>
<comment type="similarity">
    <text evidence="1">Belongs to the peptidase M17 family.</text>
</comment>
<dbReference type="CDD" id="cd00433">
    <property type="entry name" value="Peptidase_M17"/>
    <property type="match status" value="1"/>
</dbReference>
<dbReference type="Pfam" id="PF00883">
    <property type="entry name" value="Peptidase_M17"/>
    <property type="match status" value="1"/>
</dbReference>
<evidence type="ECO:0000256" key="2">
    <source>
        <dbReference type="ARBA" id="ARBA00022438"/>
    </source>
</evidence>
<dbReference type="PANTHER" id="PTHR11963">
    <property type="entry name" value="LEUCINE AMINOPEPTIDASE-RELATED"/>
    <property type="match status" value="1"/>
</dbReference>
<feature type="domain" description="Cytosol aminopeptidase" evidence="5">
    <location>
        <begin position="328"/>
        <end position="335"/>
    </location>
</feature>
<dbReference type="EMBL" id="CAJJDM010000063">
    <property type="protein sequence ID" value="CAD8079517.1"/>
    <property type="molecule type" value="Genomic_DNA"/>
</dbReference>